<feature type="domain" description="HTH lysR-type" evidence="5">
    <location>
        <begin position="3"/>
        <end position="60"/>
    </location>
</feature>
<gene>
    <name evidence="6" type="ORF">L3081_17945</name>
</gene>
<dbReference type="PANTHER" id="PTHR30126:SF94">
    <property type="entry name" value="LYSR FAMILY TRANSCRIPTIONAL REGULATOR"/>
    <property type="match status" value="1"/>
</dbReference>
<evidence type="ECO:0000256" key="2">
    <source>
        <dbReference type="ARBA" id="ARBA00023015"/>
    </source>
</evidence>
<dbReference type="RefSeq" id="WP_242287412.1">
    <property type="nucleotide sequence ID" value="NZ_JAKKSL010000003.1"/>
</dbReference>
<evidence type="ECO:0000256" key="1">
    <source>
        <dbReference type="ARBA" id="ARBA00009437"/>
    </source>
</evidence>
<name>A0ABS9X3V2_9GAMM</name>
<dbReference type="InterPro" id="IPR000847">
    <property type="entry name" value="LysR_HTH_N"/>
</dbReference>
<evidence type="ECO:0000313" key="7">
    <source>
        <dbReference type="Proteomes" id="UP001139646"/>
    </source>
</evidence>
<dbReference type="InterPro" id="IPR036390">
    <property type="entry name" value="WH_DNA-bd_sf"/>
</dbReference>
<dbReference type="SUPFAM" id="SSF46785">
    <property type="entry name" value="Winged helix' DNA-binding domain"/>
    <property type="match status" value="1"/>
</dbReference>
<dbReference type="Gene3D" id="3.40.190.290">
    <property type="match status" value="1"/>
</dbReference>
<dbReference type="InterPro" id="IPR005119">
    <property type="entry name" value="LysR_subst-bd"/>
</dbReference>
<organism evidence="6 7">
    <name type="scientific">Colwellia maritima</name>
    <dbReference type="NCBI Taxonomy" id="2912588"/>
    <lineage>
        <taxon>Bacteria</taxon>
        <taxon>Pseudomonadati</taxon>
        <taxon>Pseudomonadota</taxon>
        <taxon>Gammaproteobacteria</taxon>
        <taxon>Alteromonadales</taxon>
        <taxon>Colwelliaceae</taxon>
        <taxon>Colwellia</taxon>
    </lineage>
</organism>
<keyword evidence="3" id="KW-0238">DNA-binding</keyword>
<dbReference type="PANTHER" id="PTHR30126">
    <property type="entry name" value="HTH-TYPE TRANSCRIPTIONAL REGULATOR"/>
    <property type="match status" value="1"/>
</dbReference>
<dbReference type="PRINTS" id="PR00039">
    <property type="entry name" value="HTHLYSR"/>
</dbReference>
<dbReference type="InterPro" id="IPR036388">
    <property type="entry name" value="WH-like_DNA-bd_sf"/>
</dbReference>
<proteinExistence type="inferred from homology"/>
<protein>
    <submittedName>
        <fullName evidence="6">LysR substrate-binding domain-containing protein</fullName>
    </submittedName>
</protein>
<reference evidence="6" key="1">
    <citation type="submission" date="2022-01" db="EMBL/GenBank/DDBJ databases">
        <title>Colwellia maritima, isolated from seawater.</title>
        <authorList>
            <person name="Kristyanto S."/>
            <person name="Jung J."/>
            <person name="Jeon C.O."/>
        </authorList>
    </citation>
    <scope>NUCLEOTIDE SEQUENCE</scope>
    <source>
        <strain evidence="6">MSW7</strain>
    </source>
</reference>
<sequence>MNITLKQLSVFTTTARLSGITKAAQALSMTQSAASQSLKELENTLGHPLFTRYGRKLVINDHGQALLSKATQMLALQTQIQQPTTVELQGELKVAASVTIGSYVMPQILASFIAKHPRVEPKLAISNSDFVTDKLMAGQAHIGLIEAPISHQSLHLSPWRSDELAIFCAADNSLATQNKLTIEDMSKQRRILREHGSGTRTVFVNAMQQQGGIISHSMDLARQEAIKQAVKANLGLGVLSLLSIQQELALGIFKVLPSPLNLNRQLSIIQSEHYYYDPLVNAFYDFLQQQRSNDQ</sequence>
<evidence type="ECO:0000259" key="5">
    <source>
        <dbReference type="PROSITE" id="PS50931"/>
    </source>
</evidence>
<dbReference type="Proteomes" id="UP001139646">
    <property type="component" value="Unassembled WGS sequence"/>
</dbReference>
<evidence type="ECO:0000256" key="4">
    <source>
        <dbReference type="ARBA" id="ARBA00023163"/>
    </source>
</evidence>
<evidence type="ECO:0000256" key="3">
    <source>
        <dbReference type="ARBA" id="ARBA00023125"/>
    </source>
</evidence>
<dbReference type="SUPFAM" id="SSF53850">
    <property type="entry name" value="Periplasmic binding protein-like II"/>
    <property type="match status" value="1"/>
</dbReference>
<dbReference type="Pfam" id="PF03466">
    <property type="entry name" value="LysR_substrate"/>
    <property type="match status" value="1"/>
</dbReference>
<dbReference type="Gene3D" id="1.10.10.10">
    <property type="entry name" value="Winged helix-like DNA-binding domain superfamily/Winged helix DNA-binding domain"/>
    <property type="match status" value="1"/>
</dbReference>
<evidence type="ECO:0000313" key="6">
    <source>
        <dbReference type="EMBL" id="MCI2284930.1"/>
    </source>
</evidence>
<dbReference type="PROSITE" id="PS50931">
    <property type="entry name" value="HTH_LYSR"/>
    <property type="match status" value="1"/>
</dbReference>
<keyword evidence="7" id="KW-1185">Reference proteome</keyword>
<keyword evidence="2" id="KW-0805">Transcription regulation</keyword>
<dbReference type="EMBL" id="JAKKSL010000003">
    <property type="protein sequence ID" value="MCI2284930.1"/>
    <property type="molecule type" value="Genomic_DNA"/>
</dbReference>
<accession>A0ABS9X3V2</accession>
<keyword evidence="4" id="KW-0804">Transcription</keyword>
<comment type="similarity">
    <text evidence="1">Belongs to the LysR transcriptional regulatory family.</text>
</comment>
<comment type="caution">
    <text evidence="6">The sequence shown here is derived from an EMBL/GenBank/DDBJ whole genome shotgun (WGS) entry which is preliminary data.</text>
</comment>
<dbReference type="Pfam" id="PF00126">
    <property type="entry name" value="HTH_1"/>
    <property type="match status" value="1"/>
</dbReference>